<organism evidence="8 9">
    <name type="scientific">Paralvinella palmiformis</name>
    <dbReference type="NCBI Taxonomy" id="53620"/>
    <lineage>
        <taxon>Eukaryota</taxon>
        <taxon>Metazoa</taxon>
        <taxon>Spiralia</taxon>
        <taxon>Lophotrochozoa</taxon>
        <taxon>Annelida</taxon>
        <taxon>Polychaeta</taxon>
        <taxon>Sedentaria</taxon>
        <taxon>Canalipalpata</taxon>
        <taxon>Terebellida</taxon>
        <taxon>Terebelliformia</taxon>
        <taxon>Alvinellidae</taxon>
        <taxon>Paralvinella</taxon>
    </lineage>
</organism>
<dbReference type="GO" id="GO:0043409">
    <property type="term" value="P:negative regulation of MAPK cascade"/>
    <property type="evidence" value="ECO:0007669"/>
    <property type="project" value="TreeGrafter"/>
</dbReference>
<dbReference type="PROSITE" id="PS50206">
    <property type="entry name" value="RHODANESE_3"/>
    <property type="match status" value="1"/>
</dbReference>
<dbReference type="SUPFAM" id="SSF52799">
    <property type="entry name" value="(Phosphotyrosine protein) phosphatases II"/>
    <property type="match status" value="1"/>
</dbReference>
<dbReference type="PROSITE" id="PS50054">
    <property type="entry name" value="TYR_PHOSPHATASE_DUAL"/>
    <property type="match status" value="1"/>
</dbReference>
<dbReference type="AlphaFoldDB" id="A0AAD9NEX2"/>
<feature type="domain" description="Rhodanese" evidence="7">
    <location>
        <begin position="130"/>
        <end position="248"/>
    </location>
</feature>
<dbReference type="GO" id="GO:0008330">
    <property type="term" value="F:protein tyrosine/threonine phosphatase activity"/>
    <property type="evidence" value="ECO:0007669"/>
    <property type="project" value="TreeGrafter"/>
</dbReference>
<dbReference type="Pfam" id="PF00782">
    <property type="entry name" value="DSPc"/>
    <property type="match status" value="1"/>
</dbReference>
<evidence type="ECO:0000313" key="8">
    <source>
        <dbReference type="EMBL" id="KAK2166058.1"/>
    </source>
</evidence>
<dbReference type="InterPro" id="IPR020422">
    <property type="entry name" value="TYR_PHOSPHATASE_DUAL_dom"/>
</dbReference>
<dbReference type="PANTHER" id="PTHR10159:SF528">
    <property type="entry name" value="PUCKERED, ISOFORM A"/>
    <property type="match status" value="1"/>
</dbReference>
<dbReference type="InterPro" id="IPR016130">
    <property type="entry name" value="Tyr_Pase_AS"/>
</dbReference>
<dbReference type="Pfam" id="PF00581">
    <property type="entry name" value="Rhodanese"/>
    <property type="match status" value="1"/>
</dbReference>
<protein>
    <recommendedName>
        <fullName evidence="2">protein-tyrosine-phosphatase</fullName>
        <ecNumber evidence="2">3.1.3.48</ecNumber>
    </recommendedName>
</protein>
<dbReference type="InterPro" id="IPR008343">
    <property type="entry name" value="MKP"/>
</dbReference>
<comment type="similarity">
    <text evidence="1">Belongs to the protein-tyrosine phosphatase family. Non-receptor class dual specificity subfamily.</text>
</comment>
<gene>
    <name evidence="8" type="ORF">LSH36_43g07009</name>
</gene>
<comment type="caution">
    <text evidence="8">The sequence shown here is derived from an EMBL/GenBank/DDBJ whole genome shotgun (WGS) entry which is preliminary data.</text>
</comment>
<evidence type="ECO:0000259" key="7">
    <source>
        <dbReference type="PROSITE" id="PS50206"/>
    </source>
</evidence>
<dbReference type="SMART" id="SM00450">
    <property type="entry name" value="RHOD"/>
    <property type="match status" value="1"/>
</dbReference>
<keyword evidence="3" id="KW-0378">Hydrolase</keyword>
<dbReference type="GO" id="GO:0005829">
    <property type="term" value="C:cytosol"/>
    <property type="evidence" value="ECO:0007669"/>
    <property type="project" value="TreeGrafter"/>
</dbReference>
<dbReference type="InterPro" id="IPR036873">
    <property type="entry name" value="Rhodanese-like_dom_sf"/>
</dbReference>
<dbReference type="PROSITE" id="PS00383">
    <property type="entry name" value="TYR_PHOSPHATASE_1"/>
    <property type="match status" value="1"/>
</dbReference>
<name>A0AAD9NEX2_9ANNE</name>
<dbReference type="SUPFAM" id="SSF52821">
    <property type="entry name" value="Rhodanese/Cell cycle control phosphatase"/>
    <property type="match status" value="1"/>
</dbReference>
<dbReference type="Proteomes" id="UP001208570">
    <property type="component" value="Unassembled WGS sequence"/>
</dbReference>
<evidence type="ECO:0000256" key="1">
    <source>
        <dbReference type="ARBA" id="ARBA00008601"/>
    </source>
</evidence>
<dbReference type="GO" id="GO:0033550">
    <property type="term" value="F:MAP kinase tyrosine phosphatase activity"/>
    <property type="evidence" value="ECO:0007669"/>
    <property type="project" value="TreeGrafter"/>
</dbReference>
<dbReference type="FunFam" id="3.90.190.10:FF:000028">
    <property type="entry name" value="Dual specificity phosphatase 10"/>
    <property type="match status" value="1"/>
</dbReference>
<feature type="domain" description="Tyrosine specific protein phosphatases" evidence="6">
    <location>
        <begin position="338"/>
        <end position="395"/>
    </location>
</feature>
<dbReference type="InterPro" id="IPR001763">
    <property type="entry name" value="Rhodanese-like_dom"/>
</dbReference>
<dbReference type="PRINTS" id="PR01764">
    <property type="entry name" value="MAPKPHPHTASE"/>
</dbReference>
<dbReference type="InterPro" id="IPR000387">
    <property type="entry name" value="Tyr_Pase_dom"/>
</dbReference>
<dbReference type="EC" id="3.1.3.48" evidence="2"/>
<sequence length="435" mass="48239">MSIVLQKDIYMAASGHSFINAETCSSKLNATFSGSRESISGDIRSRVNTSVRACAETKSCAVRSCVDGLPPCIRSQDTPCILNSCCAQVMGVCCQSNSPSSMCKQLESLHLDGETQQVTASQLADRIQKGSDSFILLDCRPFIAYNMVHVTGALNLNCCDRLTRKRLLCGKIRLEDVISGFSGKEEYKKKKHDCDIIVYDEESSQLDRPGPPSPIKLVVNLLKQEGHTVFYLKGGLSSFQTDFSSLCVRPEYTQPPLLYSPTTPDVVNDEIDTALITEVLPYLYIGNYRDAANLDCLKKHGITHVLNVTSHMPFHFEPQGITYKRLPATDSGHQNLKQYFEDAFKFIEEARSSGGKVLIHCQAGVSRSATIAISYIMKNSTLTMLEAFKFVKSKRSIIAPNLNFMGQLYELEQLLNEGKVLRPKETSIPSELLSK</sequence>
<evidence type="ECO:0000256" key="4">
    <source>
        <dbReference type="ARBA" id="ARBA00022912"/>
    </source>
</evidence>
<keyword evidence="4" id="KW-0904">Protein phosphatase</keyword>
<evidence type="ECO:0000256" key="2">
    <source>
        <dbReference type="ARBA" id="ARBA00013064"/>
    </source>
</evidence>
<proteinExistence type="inferred from homology"/>
<evidence type="ECO:0000259" key="6">
    <source>
        <dbReference type="PROSITE" id="PS50056"/>
    </source>
</evidence>
<dbReference type="PRINTS" id="PR01908">
    <property type="entry name" value="ADSPHPHTASE"/>
</dbReference>
<dbReference type="EMBL" id="JAODUP010000043">
    <property type="protein sequence ID" value="KAK2166058.1"/>
    <property type="molecule type" value="Genomic_DNA"/>
</dbReference>
<dbReference type="CDD" id="cd01446">
    <property type="entry name" value="DSP_MapKP"/>
    <property type="match status" value="1"/>
</dbReference>
<accession>A0AAD9NEX2</accession>
<evidence type="ECO:0000259" key="5">
    <source>
        <dbReference type="PROSITE" id="PS50054"/>
    </source>
</evidence>
<feature type="domain" description="Tyrosine-protein phosphatase" evidence="5">
    <location>
        <begin position="275"/>
        <end position="417"/>
    </location>
</feature>
<reference evidence="8" key="1">
    <citation type="journal article" date="2023" name="Mol. Biol. Evol.">
        <title>Third-Generation Sequencing Reveals the Adaptive Role of the Epigenome in Three Deep-Sea Polychaetes.</title>
        <authorList>
            <person name="Perez M."/>
            <person name="Aroh O."/>
            <person name="Sun Y."/>
            <person name="Lan Y."/>
            <person name="Juniper S.K."/>
            <person name="Young C.R."/>
            <person name="Angers B."/>
            <person name="Qian P.Y."/>
        </authorList>
    </citation>
    <scope>NUCLEOTIDE SEQUENCE</scope>
    <source>
        <strain evidence="8">P08H-3</strain>
    </source>
</reference>
<dbReference type="PANTHER" id="PTHR10159">
    <property type="entry name" value="DUAL SPECIFICITY PROTEIN PHOSPHATASE"/>
    <property type="match status" value="1"/>
</dbReference>
<dbReference type="InterPro" id="IPR000340">
    <property type="entry name" value="Dual-sp_phosphatase_cat-dom"/>
</dbReference>
<dbReference type="PROSITE" id="PS50056">
    <property type="entry name" value="TYR_PHOSPHATASE_2"/>
    <property type="match status" value="1"/>
</dbReference>
<dbReference type="Gene3D" id="3.40.250.10">
    <property type="entry name" value="Rhodanese-like domain"/>
    <property type="match status" value="1"/>
</dbReference>
<evidence type="ECO:0000256" key="3">
    <source>
        <dbReference type="ARBA" id="ARBA00022801"/>
    </source>
</evidence>
<dbReference type="Gene3D" id="3.90.190.10">
    <property type="entry name" value="Protein tyrosine phosphatase superfamily"/>
    <property type="match status" value="1"/>
</dbReference>
<dbReference type="SMART" id="SM00195">
    <property type="entry name" value="DSPc"/>
    <property type="match status" value="1"/>
</dbReference>
<dbReference type="InterPro" id="IPR029021">
    <property type="entry name" value="Prot-tyrosine_phosphatase-like"/>
</dbReference>
<keyword evidence="9" id="KW-1185">Reference proteome</keyword>
<dbReference type="GO" id="GO:0017017">
    <property type="term" value="F:MAP kinase tyrosine/serine/threonine phosphatase activity"/>
    <property type="evidence" value="ECO:0007669"/>
    <property type="project" value="InterPro"/>
</dbReference>
<evidence type="ECO:0000313" key="9">
    <source>
        <dbReference type="Proteomes" id="UP001208570"/>
    </source>
</evidence>